<reference evidence="2 3" key="1">
    <citation type="submission" date="2017-01" db="EMBL/GenBank/DDBJ databases">
        <title>Draft genome sequence of Bacillus oleronius.</title>
        <authorList>
            <person name="Allam M."/>
        </authorList>
    </citation>
    <scope>NUCLEOTIDE SEQUENCE [LARGE SCALE GENOMIC DNA]</scope>
    <source>
        <strain evidence="2 3">DSM 9356</strain>
    </source>
</reference>
<sequence>MKKFLKLLNFELNRFKKIYIVLILLTVVIQITGVIYKTLNYMNDVNDTMRETSINASEYVSQNGTMDFKTILNTSWFFFSVALCAAALVIYLFFIWYREWFGKNTFIYRLLMLPTSRVNIYLSKALTIFLLVLGLIGIQLILLPIENFIFKAIIPTEFRIDLKLADAIRLSDYLHILIPGSFLTFLIFYGLGFLAVTILFTGILFERSFRFKGIIMGGIYCILSVIVFFAPLLIETFFMPNFLYPIERFFIELIMGIVVLIGSISMSVYLLKNKVTV</sequence>
<evidence type="ECO:0000256" key="1">
    <source>
        <dbReference type="SAM" id="Phobius"/>
    </source>
</evidence>
<dbReference type="Proteomes" id="UP000189761">
    <property type="component" value="Unassembled WGS sequence"/>
</dbReference>
<keyword evidence="3" id="KW-1185">Reference proteome</keyword>
<name>A0A8E2I4D2_9BACI</name>
<feature type="transmembrane region" description="Helical" evidence="1">
    <location>
        <begin position="217"/>
        <end position="238"/>
    </location>
</feature>
<protein>
    <submittedName>
        <fullName evidence="2">Uncharacterized protein</fullName>
    </submittedName>
</protein>
<feature type="transmembrane region" description="Helical" evidence="1">
    <location>
        <begin position="20"/>
        <end position="39"/>
    </location>
</feature>
<feature type="transmembrane region" description="Helical" evidence="1">
    <location>
        <begin position="76"/>
        <end position="97"/>
    </location>
</feature>
<dbReference type="EMBL" id="MTLA01000437">
    <property type="protein sequence ID" value="OOP65850.1"/>
    <property type="molecule type" value="Genomic_DNA"/>
</dbReference>
<keyword evidence="1" id="KW-0812">Transmembrane</keyword>
<feature type="transmembrane region" description="Helical" evidence="1">
    <location>
        <begin position="118"/>
        <end position="142"/>
    </location>
</feature>
<organism evidence="2 3">
    <name type="scientific">Heyndrickxia oleronia</name>
    <dbReference type="NCBI Taxonomy" id="38875"/>
    <lineage>
        <taxon>Bacteria</taxon>
        <taxon>Bacillati</taxon>
        <taxon>Bacillota</taxon>
        <taxon>Bacilli</taxon>
        <taxon>Bacillales</taxon>
        <taxon>Bacillaceae</taxon>
        <taxon>Heyndrickxia</taxon>
    </lineage>
</organism>
<feature type="transmembrane region" description="Helical" evidence="1">
    <location>
        <begin position="250"/>
        <end position="271"/>
    </location>
</feature>
<dbReference type="RefSeq" id="WP_078111396.1">
    <property type="nucleotide sequence ID" value="NZ_CP065424.1"/>
</dbReference>
<evidence type="ECO:0000313" key="3">
    <source>
        <dbReference type="Proteomes" id="UP000189761"/>
    </source>
</evidence>
<comment type="caution">
    <text evidence="2">The sequence shown here is derived from an EMBL/GenBank/DDBJ whole genome shotgun (WGS) entry which is preliminary data.</text>
</comment>
<accession>A0A8E2I4D2</accession>
<proteinExistence type="predicted"/>
<keyword evidence="1" id="KW-1133">Transmembrane helix</keyword>
<dbReference type="AlphaFoldDB" id="A0A8E2I4D2"/>
<keyword evidence="1" id="KW-0472">Membrane</keyword>
<gene>
    <name evidence="2" type="ORF">BWZ43_24050</name>
</gene>
<evidence type="ECO:0000313" key="2">
    <source>
        <dbReference type="EMBL" id="OOP65850.1"/>
    </source>
</evidence>
<feature type="transmembrane region" description="Helical" evidence="1">
    <location>
        <begin position="182"/>
        <end position="205"/>
    </location>
</feature>